<evidence type="ECO:0000313" key="5">
    <source>
        <dbReference type="Proteomes" id="UP000054324"/>
    </source>
</evidence>
<feature type="domain" description="Legumain prodomain" evidence="3">
    <location>
        <begin position="265"/>
        <end position="319"/>
    </location>
</feature>
<evidence type="ECO:0000313" key="4">
    <source>
        <dbReference type="EMBL" id="KER19805.1"/>
    </source>
</evidence>
<feature type="active site" evidence="2">
    <location>
        <position position="40"/>
    </location>
</feature>
<dbReference type="OrthoDB" id="9973749at2759"/>
<dbReference type="PRINTS" id="PR00776">
    <property type="entry name" value="HEMOGLOBNASE"/>
</dbReference>
<dbReference type="PIRSF" id="PIRSF019663">
    <property type="entry name" value="Legumain"/>
    <property type="match status" value="1"/>
</dbReference>
<dbReference type="GeneID" id="20329618"/>
<dbReference type="RefSeq" id="XP_009176447.1">
    <property type="nucleotide sequence ID" value="XM_009178183.1"/>
</dbReference>
<dbReference type="Proteomes" id="UP000054324">
    <property type="component" value="Unassembled WGS sequence"/>
</dbReference>
<keyword evidence="5" id="KW-1185">Reference proteome</keyword>
<dbReference type="InterPro" id="IPR046427">
    <property type="entry name" value="Legumain_prodom_sf"/>
</dbReference>
<gene>
    <name evidence="4" type="ORF">T265_15453</name>
</gene>
<dbReference type="CTD" id="20329618"/>
<name>A0A074Z989_OPIVI</name>
<evidence type="ECO:0000256" key="1">
    <source>
        <dbReference type="ARBA" id="ARBA00009941"/>
    </source>
</evidence>
<protein>
    <recommendedName>
        <fullName evidence="3">Legumain prodomain domain-containing protein</fullName>
    </recommendedName>
</protein>
<accession>A0A074Z989</accession>
<feature type="non-terminal residue" evidence="4">
    <location>
        <position position="1"/>
    </location>
</feature>
<dbReference type="GO" id="GO:0005773">
    <property type="term" value="C:vacuole"/>
    <property type="evidence" value="ECO:0007669"/>
    <property type="project" value="GOC"/>
</dbReference>
<dbReference type="CDD" id="cd21115">
    <property type="entry name" value="legumain_C"/>
    <property type="match status" value="1"/>
</dbReference>
<dbReference type="MEROPS" id="C13.007"/>
<proteinExistence type="inferred from homology"/>
<evidence type="ECO:0000259" key="3">
    <source>
        <dbReference type="Pfam" id="PF20985"/>
    </source>
</evidence>
<dbReference type="Gene3D" id="3.40.50.1460">
    <property type="match status" value="1"/>
</dbReference>
<dbReference type="InterPro" id="IPR001096">
    <property type="entry name" value="Peptidase_C13"/>
</dbReference>
<reference evidence="4 5" key="1">
    <citation type="submission" date="2013-11" db="EMBL/GenBank/DDBJ databases">
        <title>Opisthorchis viverrini - life in the bile duct.</title>
        <authorList>
            <person name="Young N.D."/>
            <person name="Nagarajan N."/>
            <person name="Lin S.J."/>
            <person name="Korhonen P.K."/>
            <person name="Jex A.R."/>
            <person name="Hall R.S."/>
            <person name="Safavi-Hemami H."/>
            <person name="Kaewkong W."/>
            <person name="Bertrand D."/>
            <person name="Gao S."/>
            <person name="Seet Q."/>
            <person name="Wongkham S."/>
            <person name="Teh B.T."/>
            <person name="Wongkham C."/>
            <person name="Intapan P.M."/>
            <person name="Maleewong W."/>
            <person name="Yang X."/>
            <person name="Hu M."/>
            <person name="Wang Z."/>
            <person name="Hofmann A."/>
            <person name="Sternberg P.W."/>
            <person name="Tan P."/>
            <person name="Wang J."/>
            <person name="Gasser R.B."/>
        </authorList>
    </citation>
    <scope>NUCLEOTIDE SEQUENCE [LARGE SCALE GENOMIC DNA]</scope>
</reference>
<dbReference type="AlphaFoldDB" id="A0A074Z989"/>
<organism evidence="4 5">
    <name type="scientific">Opisthorchis viverrini</name>
    <name type="common">Southeast Asian liver fluke</name>
    <dbReference type="NCBI Taxonomy" id="6198"/>
    <lineage>
        <taxon>Eukaryota</taxon>
        <taxon>Metazoa</taxon>
        <taxon>Spiralia</taxon>
        <taxon>Lophotrochozoa</taxon>
        <taxon>Platyhelminthes</taxon>
        <taxon>Trematoda</taxon>
        <taxon>Digenea</taxon>
        <taxon>Opisthorchiida</taxon>
        <taxon>Opisthorchiata</taxon>
        <taxon>Opisthorchiidae</taxon>
        <taxon>Opisthorchis</taxon>
    </lineage>
</organism>
<dbReference type="GO" id="GO:0006624">
    <property type="term" value="P:vacuolar protein processing"/>
    <property type="evidence" value="ECO:0007669"/>
    <property type="project" value="TreeGrafter"/>
</dbReference>
<dbReference type="GO" id="GO:0051603">
    <property type="term" value="P:proteolysis involved in protein catabolic process"/>
    <property type="evidence" value="ECO:0007669"/>
    <property type="project" value="TreeGrafter"/>
</dbReference>
<dbReference type="EMBL" id="KL597135">
    <property type="protein sequence ID" value="KER19805.1"/>
    <property type="molecule type" value="Genomic_DNA"/>
</dbReference>
<dbReference type="InterPro" id="IPR048501">
    <property type="entry name" value="Legum_prodom"/>
</dbReference>
<comment type="similarity">
    <text evidence="1">Belongs to the peptidase C13 family.</text>
</comment>
<feature type="active site" description="Nucleophile" evidence="2">
    <location>
        <position position="81"/>
    </location>
</feature>
<sequence>DVKPDIFAKVLEGDKELEKQGKKVLKSGPEDNVFIYYSGHGAIAYISFPNGKLTATQLNDILVKMRSNKKYNKLVFYLDACYSGSMFLDILPSDAGVYVTTSTNEEELSYGTFCIDPRIAVCLATEYSYAWITDSEHKDLRKRTLNQQYVEVKKRTEQSHVMKYGDMTMGSLPVAMFQGHYHLLTHRNDEASNSNVVDRQLSSRTHLFSLTRRLMLATTEEEQEFTSRKLRRALQLGHVVKEAFHDIVMDVTTHRRLLVKDVSKRDELICYEAVYDHFETHCFKIQQVPEIAEHTVHLMELCKAGYEAQTLIESVHSVCS</sequence>
<dbReference type="PANTHER" id="PTHR12000">
    <property type="entry name" value="HEMOGLOBINASE FAMILY MEMBER"/>
    <property type="match status" value="1"/>
</dbReference>
<evidence type="ECO:0000256" key="2">
    <source>
        <dbReference type="PIRSR" id="PIRSR019663-1"/>
    </source>
</evidence>
<dbReference type="Gene3D" id="1.10.132.130">
    <property type="match status" value="1"/>
</dbReference>
<dbReference type="KEGG" id="ovi:T265_15453"/>
<dbReference type="Pfam" id="PF20985">
    <property type="entry name" value="Legum_prodom"/>
    <property type="match status" value="1"/>
</dbReference>
<dbReference type="PANTHER" id="PTHR12000:SF42">
    <property type="entry name" value="LEGUMAIN"/>
    <property type="match status" value="1"/>
</dbReference>
<dbReference type="Pfam" id="PF01650">
    <property type="entry name" value="Peptidase_C13"/>
    <property type="match status" value="1"/>
</dbReference>
<dbReference type="GO" id="GO:0004197">
    <property type="term" value="F:cysteine-type endopeptidase activity"/>
    <property type="evidence" value="ECO:0007669"/>
    <property type="project" value="TreeGrafter"/>
</dbReference>